<dbReference type="PANTHER" id="PTHR33169:SF13">
    <property type="entry name" value="PADR-FAMILY TRANSCRIPTIONAL REGULATOR"/>
    <property type="match status" value="1"/>
</dbReference>
<evidence type="ECO:0000313" key="2">
    <source>
        <dbReference type="EMBL" id="MBC2575580.1"/>
    </source>
</evidence>
<dbReference type="InterPro" id="IPR036390">
    <property type="entry name" value="WH_DNA-bd_sf"/>
</dbReference>
<accession>A0ABR6TJI0</accession>
<dbReference type="PANTHER" id="PTHR33169">
    <property type="entry name" value="PADR-FAMILY TRANSCRIPTIONAL REGULATOR"/>
    <property type="match status" value="1"/>
</dbReference>
<dbReference type="SUPFAM" id="SSF46785">
    <property type="entry name" value="Winged helix' DNA-binding domain"/>
    <property type="match status" value="1"/>
</dbReference>
<protein>
    <submittedName>
        <fullName evidence="2">PadR family transcriptional regulator</fullName>
    </submittedName>
</protein>
<dbReference type="InterPro" id="IPR036388">
    <property type="entry name" value="WH-like_DNA-bd_sf"/>
</dbReference>
<evidence type="ECO:0000259" key="1">
    <source>
        <dbReference type="Pfam" id="PF03551"/>
    </source>
</evidence>
<keyword evidence="3" id="KW-1185">Reference proteome</keyword>
<sequence length="107" mass="12354">MDAKLKRIYVPMSETAFYILYCLQLPQHGYGIGQKVIKMTGNEVSISPGTMYGTLSKMEKDGLIKFINEQDKRKIYLITDLGREILDIELKRIKRLYINSLGEEYNG</sequence>
<dbReference type="InterPro" id="IPR052509">
    <property type="entry name" value="Metal_resp_DNA-bind_regulator"/>
</dbReference>
<dbReference type="RefSeq" id="WP_185623577.1">
    <property type="nucleotide sequence ID" value="NZ_JABGBW010000001.1"/>
</dbReference>
<feature type="domain" description="Transcription regulator PadR N-terminal" evidence="1">
    <location>
        <begin position="20"/>
        <end position="86"/>
    </location>
</feature>
<gene>
    <name evidence="2" type="ORF">HLB29_02670</name>
</gene>
<dbReference type="Pfam" id="PF03551">
    <property type="entry name" value="PadR"/>
    <property type="match status" value="1"/>
</dbReference>
<dbReference type="Proteomes" id="UP000713904">
    <property type="component" value="Unassembled WGS sequence"/>
</dbReference>
<dbReference type="InterPro" id="IPR005149">
    <property type="entry name" value="Tscrpt_reg_PadR_N"/>
</dbReference>
<evidence type="ECO:0000313" key="3">
    <source>
        <dbReference type="Proteomes" id="UP000713904"/>
    </source>
</evidence>
<reference evidence="2 3" key="1">
    <citation type="submission" date="2020-05" db="EMBL/GenBank/DDBJ databases">
        <title>Draft genome of xy-202 and genomic insight in genome of the genus Peptostreptococcus.</title>
        <authorList>
            <person name="Zhang Z."/>
        </authorList>
    </citation>
    <scope>NUCLEOTIDE SEQUENCE [LARGE SCALE GENOMIC DNA]</scope>
    <source>
        <strain evidence="2 3">DSM 27025</strain>
    </source>
</reference>
<dbReference type="Gene3D" id="1.10.10.10">
    <property type="entry name" value="Winged helix-like DNA-binding domain superfamily/Winged helix DNA-binding domain"/>
    <property type="match status" value="1"/>
</dbReference>
<dbReference type="EMBL" id="JABGBW010000001">
    <property type="protein sequence ID" value="MBC2575580.1"/>
    <property type="molecule type" value="Genomic_DNA"/>
</dbReference>
<organism evidence="2 3">
    <name type="scientific">Peptostreptococcus canis</name>
    <dbReference type="NCBI Taxonomy" id="1159213"/>
    <lineage>
        <taxon>Bacteria</taxon>
        <taxon>Bacillati</taxon>
        <taxon>Bacillota</taxon>
        <taxon>Clostridia</taxon>
        <taxon>Peptostreptococcales</taxon>
        <taxon>Peptostreptococcaceae</taxon>
        <taxon>Peptostreptococcus</taxon>
    </lineage>
</organism>
<name>A0ABR6TJI0_9FIRM</name>
<comment type="caution">
    <text evidence="2">The sequence shown here is derived from an EMBL/GenBank/DDBJ whole genome shotgun (WGS) entry which is preliminary data.</text>
</comment>
<proteinExistence type="predicted"/>